<protein>
    <submittedName>
        <fullName evidence="1">Unannotated protein</fullName>
    </submittedName>
</protein>
<dbReference type="InterPro" id="IPR043129">
    <property type="entry name" value="ATPase_NBD"/>
</dbReference>
<dbReference type="EMBL" id="CAFBND010000042">
    <property type="protein sequence ID" value="CAB4943202.1"/>
    <property type="molecule type" value="Genomic_DNA"/>
</dbReference>
<accession>A0A6J7JM81</accession>
<dbReference type="NCBIfam" id="TIGR01319">
    <property type="entry name" value="glmL_fam"/>
    <property type="match status" value="1"/>
</dbReference>
<sequence>MKEKYVVCVDTGSTYTKAAAVVVAGSSAGRLLATAAVPTTVGPGLDILTGIDDAVARVVAEARGEPLDVRACSSAGGGLRLAVVGHERVVTAEAGARVGLSAGAKLVHISSGPLDESGLDLLSVAGPDIVLLVGGTDGGDGDVLRHNASALARGGPLVPYVVAGNAVAREAAVAEFTGRGHTVTAAANVLPRIGVLDPHPARAAIRDAFVHHVIGGKGLTQSPRFEQMVRGATPDLVLAGVELLADSGVGDVLLVDVGGATTDVYSALTPDPDAAAHRDVVEVIWRGRTVEGDLGMRWGAMGVALAARTERLIAEAIGLEGLDAAARIRHENPTWLPTSDKELAGEALVARLALTVALRRHARASDTVEGRDPGRDLSGVRIVIASGGVFRHSSPAFIREVLAPITTDLAGGWRMPRAPRVCVDSHYVVAAAGLLAAEYPEAALALLRGNVLIDS</sequence>
<dbReference type="InterPro" id="IPR006230">
    <property type="entry name" value="MutL"/>
</dbReference>
<name>A0A6J7JM81_9ZZZZ</name>
<proteinExistence type="predicted"/>
<evidence type="ECO:0000313" key="1">
    <source>
        <dbReference type="EMBL" id="CAB4943202.1"/>
    </source>
</evidence>
<dbReference type="Pfam" id="PF13941">
    <property type="entry name" value="MutL"/>
    <property type="match status" value="1"/>
</dbReference>
<reference evidence="1" key="1">
    <citation type="submission" date="2020-05" db="EMBL/GenBank/DDBJ databases">
        <authorList>
            <person name="Chiriac C."/>
            <person name="Salcher M."/>
            <person name="Ghai R."/>
            <person name="Kavagutti S V."/>
        </authorList>
    </citation>
    <scope>NUCLEOTIDE SEQUENCE</scope>
</reference>
<organism evidence="1">
    <name type="scientific">freshwater metagenome</name>
    <dbReference type="NCBI Taxonomy" id="449393"/>
    <lineage>
        <taxon>unclassified sequences</taxon>
        <taxon>metagenomes</taxon>
        <taxon>ecological metagenomes</taxon>
    </lineage>
</organism>
<dbReference type="SUPFAM" id="SSF53067">
    <property type="entry name" value="Actin-like ATPase domain"/>
    <property type="match status" value="1"/>
</dbReference>
<dbReference type="AlphaFoldDB" id="A0A6J7JM81"/>
<gene>
    <name evidence="1" type="ORF">UFOPK3752_01191</name>
</gene>